<proteinExistence type="inferred from homology"/>
<keyword evidence="11" id="KW-1185">Reference proteome</keyword>
<feature type="transmembrane region" description="Helical" evidence="8">
    <location>
        <begin position="295"/>
        <end position="320"/>
    </location>
</feature>
<dbReference type="RefSeq" id="WP_379874886.1">
    <property type="nucleotide sequence ID" value="NZ_JBHUIP010000003.1"/>
</dbReference>
<evidence type="ECO:0000256" key="3">
    <source>
        <dbReference type="ARBA" id="ARBA00022475"/>
    </source>
</evidence>
<evidence type="ECO:0000256" key="1">
    <source>
        <dbReference type="ARBA" id="ARBA00004429"/>
    </source>
</evidence>
<dbReference type="Gene3D" id="1.10.3720.10">
    <property type="entry name" value="MetI-like"/>
    <property type="match status" value="2"/>
</dbReference>
<dbReference type="EMBL" id="JBHUIP010000003">
    <property type="protein sequence ID" value="MFD2261976.1"/>
    <property type="molecule type" value="Genomic_DNA"/>
</dbReference>
<keyword evidence="2 8" id="KW-0813">Transport</keyword>
<feature type="domain" description="ABC transmembrane type-1" evidence="9">
    <location>
        <begin position="63"/>
        <end position="267"/>
    </location>
</feature>
<comment type="subcellular location">
    <subcellularLocation>
        <location evidence="1">Cell inner membrane</location>
        <topology evidence="1">Multi-pass membrane protein</topology>
    </subcellularLocation>
    <subcellularLocation>
        <location evidence="8">Cell membrane</location>
        <topology evidence="8">Multi-pass membrane protein</topology>
    </subcellularLocation>
</comment>
<dbReference type="SUPFAM" id="SSF161098">
    <property type="entry name" value="MetI-like"/>
    <property type="match status" value="2"/>
</dbReference>
<protein>
    <submittedName>
        <fullName evidence="10">ABC transporter permease</fullName>
    </submittedName>
</protein>
<keyword evidence="3" id="KW-1003">Cell membrane</keyword>
<gene>
    <name evidence="10" type="ORF">ACFSM5_03690</name>
</gene>
<feature type="transmembrane region" description="Helical" evidence="8">
    <location>
        <begin position="386"/>
        <end position="405"/>
    </location>
</feature>
<dbReference type="PANTHER" id="PTHR43357">
    <property type="entry name" value="INNER MEMBRANE ABC TRANSPORTER PERMEASE PROTEIN YDCV"/>
    <property type="match status" value="1"/>
</dbReference>
<feature type="transmembrane region" description="Helical" evidence="8">
    <location>
        <begin position="352"/>
        <end position="374"/>
    </location>
</feature>
<feature type="transmembrane region" description="Helical" evidence="8">
    <location>
        <begin position="101"/>
        <end position="122"/>
    </location>
</feature>
<dbReference type="PROSITE" id="PS50928">
    <property type="entry name" value="ABC_TM1"/>
    <property type="match status" value="2"/>
</dbReference>
<evidence type="ECO:0000259" key="9">
    <source>
        <dbReference type="PROSITE" id="PS50928"/>
    </source>
</evidence>
<evidence type="ECO:0000313" key="11">
    <source>
        <dbReference type="Proteomes" id="UP001597295"/>
    </source>
</evidence>
<feature type="transmembrane region" description="Helical" evidence="8">
    <location>
        <begin position="517"/>
        <end position="539"/>
    </location>
</feature>
<name>A0ABW5DQ12_9PROT</name>
<comment type="caution">
    <text evidence="10">The sequence shown here is derived from an EMBL/GenBank/DDBJ whole genome shotgun (WGS) entry which is preliminary data.</text>
</comment>
<feature type="transmembrane region" description="Helical" evidence="8">
    <location>
        <begin position="247"/>
        <end position="266"/>
    </location>
</feature>
<keyword evidence="4" id="KW-0997">Cell inner membrane</keyword>
<dbReference type="Proteomes" id="UP001597295">
    <property type="component" value="Unassembled WGS sequence"/>
</dbReference>
<sequence length="550" mass="58696">MAARRQKDIWTYVLIAAWVLLLALLVWPLSTVLLASVRDNATGDLTGGNYWTIFTTPQYLRAIGNTLWVGAAGMAGAVFLGVTLAFLVTRFHMRGKAFIQTLSVIALVSPSFIGAYAWIVLFGANGSVRQGLRAIGISIPPIYGAAGVIMVFALKLFPHVFLITSTAFASVNRSLEEAAENLGVSPWKRFFLITLPLILPAISTAALLTFVLSIADFGTPRLIGRNLEVLATEAFTLYSSEVGGNPGMASAISVVLIVLSMIVVLIQRRMVRKDIFAGNLLKPPIPIVPKGWKKVVVYGVSYGIALIGAIPAIVVVIFSFRNTRGPVFQPGFGFGSYDKVIHGITDPIINTLWFSTASVVSIVIAGTLIGYLIARRQSTVTGALDGILMVPYVVPGVVMGIAFIASFNQGPLPITGTALIIILAVFVRRLPYTARSVATALRQTSTRLEEAAVSLGYSPGQAFLKVVVPIILPGILAGGMMSFVTAMNELSSSLVLYVGSTITMPVKIYLSVMDGEYGTASALATILLTITALFVYAAFRLSGKKQSVLL</sequence>
<dbReference type="PANTHER" id="PTHR43357:SF3">
    <property type="entry name" value="FE(3+)-TRANSPORT SYSTEM PERMEASE PROTEIN FBPB 2"/>
    <property type="match status" value="1"/>
</dbReference>
<evidence type="ECO:0000256" key="7">
    <source>
        <dbReference type="ARBA" id="ARBA00023136"/>
    </source>
</evidence>
<keyword evidence="7 8" id="KW-0472">Membrane</keyword>
<reference evidence="11" key="1">
    <citation type="journal article" date="2019" name="Int. J. Syst. Evol. Microbiol.">
        <title>The Global Catalogue of Microorganisms (GCM) 10K type strain sequencing project: providing services to taxonomists for standard genome sequencing and annotation.</title>
        <authorList>
            <consortium name="The Broad Institute Genomics Platform"/>
            <consortium name="The Broad Institute Genome Sequencing Center for Infectious Disease"/>
            <person name="Wu L."/>
            <person name="Ma J."/>
        </authorList>
    </citation>
    <scope>NUCLEOTIDE SEQUENCE [LARGE SCALE GENOMIC DNA]</scope>
    <source>
        <strain evidence="11">CGMCC 1.19062</strain>
    </source>
</reference>
<feature type="transmembrane region" description="Helical" evidence="8">
    <location>
        <begin position="12"/>
        <end position="35"/>
    </location>
</feature>
<feature type="transmembrane region" description="Helical" evidence="8">
    <location>
        <begin position="411"/>
        <end position="427"/>
    </location>
</feature>
<dbReference type="InterPro" id="IPR000515">
    <property type="entry name" value="MetI-like"/>
</dbReference>
<evidence type="ECO:0000256" key="6">
    <source>
        <dbReference type="ARBA" id="ARBA00022989"/>
    </source>
</evidence>
<feature type="transmembrane region" description="Helical" evidence="8">
    <location>
        <begin position="462"/>
        <end position="484"/>
    </location>
</feature>
<dbReference type="Pfam" id="PF00528">
    <property type="entry name" value="BPD_transp_1"/>
    <property type="match status" value="2"/>
</dbReference>
<feature type="transmembrane region" description="Helical" evidence="8">
    <location>
        <begin position="67"/>
        <end position="89"/>
    </location>
</feature>
<dbReference type="CDD" id="cd06261">
    <property type="entry name" value="TM_PBP2"/>
    <property type="match status" value="2"/>
</dbReference>
<evidence type="ECO:0000256" key="2">
    <source>
        <dbReference type="ARBA" id="ARBA00022448"/>
    </source>
</evidence>
<comment type="similarity">
    <text evidence="8">Belongs to the binding-protein-dependent transport system permease family.</text>
</comment>
<keyword evidence="5 8" id="KW-0812">Transmembrane</keyword>
<accession>A0ABW5DQ12</accession>
<organism evidence="10 11">
    <name type="scientific">Lacibacterium aquatile</name>
    <dbReference type="NCBI Taxonomy" id="1168082"/>
    <lineage>
        <taxon>Bacteria</taxon>
        <taxon>Pseudomonadati</taxon>
        <taxon>Pseudomonadota</taxon>
        <taxon>Alphaproteobacteria</taxon>
        <taxon>Rhodospirillales</taxon>
        <taxon>Rhodospirillaceae</taxon>
    </lineage>
</organism>
<evidence type="ECO:0000313" key="10">
    <source>
        <dbReference type="EMBL" id="MFD2261976.1"/>
    </source>
</evidence>
<dbReference type="InterPro" id="IPR035906">
    <property type="entry name" value="MetI-like_sf"/>
</dbReference>
<evidence type="ECO:0000256" key="8">
    <source>
        <dbReference type="RuleBase" id="RU363032"/>
    </source>
</evidence>
<feature type="transmembrane region" description="Helical" evidence="8">
    <location>
        <begin position="142"/>
        <end position="169"/>
    </location>
</feature>
<keyword evidence="6 8" id="KW-1133">Transmembrane helix</keyword>
<feature type="transmembrane region" description="Helical" evidence="8">
    <location>
        <begin position="190"/>
        <end position="215"/>
    </location>
</feature>
<feature type="domain" description="ABC transmembrane type-1" evidence="9">
    <location>
        <begin position="348"/>
        <end position="538"/>
    </location>
</feature>
<evidence type="ECO:0000256" key="4">
    <source>
        <dbReference type="ARBA" id="ARBA00022519"/>
    </source>
</evidence>
<evidence type="ECO:0000256" key="5">
    <source>
        <dbReference type="ARBA" id="ARBA00022692"/>
    </source>
</evidence>